<reference evidence="1" key="1">
    <citation type="submission" date="2014-09" db="EMBL/GenBank/DDBJ databases">
        <authorList>
            <person name="Magalhaes I.L.F."/>
            <person name="Oliveira U."/>
            <person name="Santos F.R."/>
            <person name="Vidigal T.H.D.A."/>
            <person name="Brescovit A.D."/>
            <person name="Santos A.J."/>
        </authorList>
    </citation>
    <scope>NUCLEOTIDE SEQUENCE</scope>
    <source>
        <tissue evidence="1">Shoot tissue taken approximately 20 cm above the soil surface</tissue>
    </source>
</reference>
<organism evidence="1">
    <name type="scientific">Arundo donax</name>
    <name type="common">Giant reed</name>
    <name type="synonym">Donax arundinaceus</name>
    <dbReference type="NCBI Taxonomy" id="35708"/>
    <lineage>
        <taxon>Eukaryota</taxon>
        <taxon>Viridiplantae</taxon>
        <taxon>Streptophyta</taxon>
        <taxon>Embryophyta</taxon>
        <taxon>Tracheophyta</taxon>
        <taxon>Spermatophyta</taxon>
        <taxon>Magnoliopsida</taxon>
        <taxon>Liliopsida</taxon>
        <taxon>Poales</taxon>
        <taxon>Poaceae</taxon>
        <taxon>PACMAD clade</taxon>
        <taxon>Arundinoideae</taxon>
        <taxon>Arundineae</taxon>
        <taxon>Arundo</taxon>
    </lineage>
</organism>
<dbReference type="EMBL" id="GBRH01271135">
    <property type="protein sequence ID" value="JAD26760.1"/>
    <property type="molecule type" value="Transcribed_RNA"/>
</dbReference>
<reference evidence="1" key="2">
    <citation type="journal article" date="2015" name="Data Brief">
        <title>Shoot transcriptome of the giant reed, Arundo donax.</title>
        <authorList>
            <person name="Barrero R.A."/>
            <person name="Guerrero F.D."/>
            <person name="Moolhuijzen P."/>
            <person name="Goolsby J.A."/>
            <person name="Tidwell J."/>
            <person name="Bellgard S.E."/>
            <person name="Bellgard M.I."/>
        </authorList>
    </citation>
    <scope>NUCLEOTIDE SEQUENCE</scope>
    <source>
        <tissue evidence="1">Shoot tissue taken approximately 20 cm above the soil surface</tissue>
    </source>
</reference>
<evidence type="ECO:0000313" key="1">
    <source>
        <dbReference type="EMBL" id="JAD26760.1"/>
    </source>
</evidence>
<dbReference type="AlphaFoldDB" id="A0A0A8YPL3"/>
<accession>A0A0A8YPL3</accession>
<protein>
    <submittedName>
        <fullName evidence="1">Uncharacterized protein</fullName>
    </submittedName>
</protein>
<proteinExistence type="predicted"/>
<name>A0A0A8YPL3_ARUDO</name>
<sequence length="41" mass="4144">MSSFSCCCSMLFSGGNSTSLDAAKLGEDVVLLVPMPPSFGG</sequence>